<comment type="caution">
    <text evidence="2">The sequence shown here is derived from an EMBL/GenBank/DDBJ whole genome shotgun (WGS) entry which is preliminary data.</text>
</comment>
<dbReference type="GO" id="GO:0071897">
    <property type="term" value="P:DNA biosynthetic process"/>
    <property type="evidence" value="ECO:0007669"/>
    <property type="project" value="UniProtKB-ARBA"/>
</dbReference>
<organism evidence="2 3">
    <name type="scientific">Coptotermes formosanus</name>
    <name type="common">Formosan subterranean termite</name>
    <dbReference type="NCBI Taxonomy" id="36987"/>
    <lineage>
        <taxon>Eukaryota</taxon>
        <taxon>Metazoa</taxon>
        <taxon>Ecdysozoa</taxon>
        <taxon>Arthropoda</taxon>
        <taxon>Hexapoda</taxon>
        <taxon>Insecta</taxon>
        <taxon>Pterygota</taxon>
        <taxon>Neoptera</taxon>
        <taxon>Polyneoptera</taxon>
        <taxon>Dictyoptera</taxon>
        <taxon>Blattodea</taxon>
        <taxon>Blattoidea</taxon>
        <taxon>Termitoidae</taxon>
        <taxon>Rhinotermitidae</taxon>
        <taxon>Coptotermes</taxon>
    </lineage>
</organism>
<evidence type="ECO:0000313" key="3">
    <source>
        <dbReference type="Proteomes" id="UP000502823"/>
    </source>
</evidence>
<dbReference type="CDD" id="cd01650">
    <property type="entry name" value="RT_nLTR_like"/>
    <property type="match status" value="1"/>
</dbReference>
<dbReference type="PROSITE" id="PS50878">
    <property type="entry name" value="RT_POL"/>
    <property type="match status" value="1"/>
</dbReference>
<proteinExistence type="predicted"/>
<keyword evidence="3" id="KW-1185">Reference proteome</keyword>
<accession>A0A6L2Q0H1</accession>
<protein>
    <recommendedName>
        <fullName evidence="1">Reverse transcriptase domain-containing protein</fullName>
    </recommendedName>
</protein>
<dbReference type="Pfam" id="PF00078">
    <property type="entry name" value="RVT_1"/>
    <property type="match status" value="1"/>
</dbReference>
<gene>
    <name evidence="2" type="ORF">Cfor_02877</name>
</gene>
<name>A0A6L2Q0H1_COPFO</name>
<reference evidence="3" key="1">
    <citation type="submission" date="2020-01" db="EMBL/GenBank/DDBJ databases">
        <title>Draft genome sequence of the Termite Coptotermes fromosanus.</title>
        <authorList>
            <person name="Itakura S."/>
            <person name="Yosikawa Y."/>
            <person name="Umezawa K."/>
        </authorList>
    </citation>
    <scope>NUCLEOTIDE SEQUENCE [LARGE SCALE GENOMIC DNA]</scope>
</reference>
<dbReference type="InParanoid" id="A0A6L2Q0H1"/>
<feature type="domain" description="Reverse transcriptase" evidence="1">
    <location>
        <begin position="81"/>
        <end position="257"/>
    </location>
</feature>
<evidence type="ECO:0000259" key="1">
    <source>
        <dbReference type="PROSITE" id="PS50878"/>
    </source>
</evidence>
<dbReference type="Proteomes" id="UP000502823">
    <property type="component" value="Unassembled WGS sequence"/>
</dbReference>
<evidence type="ECO:0000313" key="2">
    <source>
        <dbReference type="EMBL" id="GFG37994.1"/>
    </source>
</evidence>
<dbReference type="EMBL" id="BLKM01000738">
    <property type="protein sequence ID" value="GFG37994.1"/>
    <property type="molecule type" value="Genomic_DNA"/>
</dbReference>
<dbReference type="InterPro" id="IPR000477">
    <property type="entry name" value="RT_dom"/>
</dbReference>
<dbReference type="OrthoDB" id="6755785at2759"/>
<dbReference type="PANTHER" id="PTHR19446">
    <property type="entry name" value="REVERSE TRANSCRIPTASES"/>
    <property type="match status" value="1"/>
</dbReference>
<dbReference type="InterPro" id="IPR043502">
    <property type="entry name" value="DNA/RNA_pol_sf"/>
</dbReference>
<sequence length="257" mass="29900">MDPIGLMKWKKHYEELFIENRDEYKNASYETMQEDLEEIGRITVKEVNEILRRMKNHKAPGPGCTRIPIELLKILTEFLNDCLFGEENPEERNLALICSLQKKESRKDCGNYRGISVLASMGKLYGRIINQRIEREIKENEKESGFRPGRSKIDNIFCLKQIAKKKLACGRKAHFVFIDLRKAYDSVPISKLWTTMERNGVSKVYINAVKRLYKNTSSCIRIKNQISQSFIVDKGLRQGCHISPTFFKVFLNEALKN</sequence>
<dbReference type="AlphaFoldDB" id="A0A6L2Q0H1"/>
<dbReference type="SUPFAM" id="SSF56672">
    <property type="entry name" value="DNA/RNA polymerases"/>
    <property type="match status" value="1"/>
</dbReference>